<dbReference type="PANTHER" id="PTHR43047:SF66">
    <property type="entry name" value="HISKA"/>
    <property type="match status" value="1"/>
</dbReference>
<feature type="domain" description="Histidine kinase" evidence="6">
    <location>
        <begin position="45"/>
        <end position="298"/>
    </location>
</feature>
<dbReference type="InterPro" id="IPR003661">
    <property type="entry name" value="HisK_dim/P_dom"/>
</dbReference>
<dbReference type="CDD" id="cd16922">
    <property type="entry name" value="HATPase_EvgS-ArcB-TorS-like"/>
    <property type="match status" value="1"/>
</dbReference>
<comment type="catalytic activity">
    <reaction evidence="1">
        <text>ATP + protein L-histidine = ADP + protein N-phospho-L-histidine.</text>
        <dbReference type="EC" id="2.7.13.3"/>
    </reaction>
</comment>
<dbReference type="EMBL" id="JAOPGA020000383">
    <property type="protein sequence ID" value="KAL0478423.1"/>
    <property type="molecule type" value="Genomic_DNA"/>
</dbReference>
<organism evidence="7 8">
    <name type="scientific">Acrasis kona</name>
    <dbReference type="NCBI Taxonomy" id="1008807"/>
    <lineage>
        <taxon>Eukaryota</taxon>
        <taxon>Discoba</taxon>
        <taxon>Heterolobosea</taxon>
        <taxon>Tetramitia</taxon>
        <taxon>Eutetramitia</taxon>
        <taxon>Acrasidae</taxon>
        <taxon>Acrasis</taxon>
    </lineage>
</organism>
<evidence type="ECO:0000256" key="2">
    <source>
        <dbReference type="ARBA" id="ARBA00012438"/>
    </source>
</evidence>
<sequence length="347" mass="38762">MLSSHLALSLNEARFEQVLQSEKQLKVVATELGIVKKRLEEFIDVLCHELRNPLNAIFGNKDIIADHLNAIKQVMDTFHAKKNDPVELTKMITFMNNQIEECRDSVAAMTISSDHLKDIVDTVLTVSMLEDESNRLQIVKFNPHQVIQMIAIMFKATVAEKKLTLLTKTDQSSVQHFNVMGDLYRFKEVIINLVSNAIKFTEEGTITISIGIESIKDDQVTLLIQVQDTGIGIKKDEISKLFQKFSQANSQTFEKYGGSGLGLKISKEIVQLMGGTPLQIKSVYGKGSTFYFSVPFKMCTPTDDGNNGGGQLPSPRGVTLLSNPVRTSKIAMSKHQLFDSFEKNEKT</sequence>
<dbReference type="InterPro" id="IPR003594">
    <property type="entry name" value="HATPase_dom"/>
</dbReference>
<evidence type="ECO:0000256" key="3">
    <source>
        <dbReference type="ARBA" id="ARBA00022553"/>
    </source>
</evidence>
<dbReference type="InterPro" id="IPR036097">
    <property type="entry name" value="HisK_dim/P_sf"/>
</dbReference>
<dbReference type="AlphaFoldDB" id="A0AAW2YNE8"/>
<dbReference type="GO" id="GO:0000155">
    <property type="term" value="F:phosphorelay sensor kinase activity"/>
    <property type="evidence" value="ECO:0007669"/>
    <property type="project" value="InterPro"/>
</dbReference>
<dbReference type="InterPro" id="IPR004358">
    <property type="entry name" value="Sig_transdc_His_kin-like_C"/>
</dbReference>
<name>A0AAW2YNE8_9EUKA</name>
<dbReference type="PRINTS" id="PR00344">
    <property type="entry name" value="BCTRLSENSOR"/>
</dbReference>
<evidence type="ECO:0000256" key="5">
    <source>
        <dbReference type="ARBA" id="ARBA00022777"/>
    </source>
</evidence>
<keyword evidence="8" id="KW-1185">Reference proteome</keyword>
<protein>
    <recommendedName>
        <fullName evidence="2">histidine kinase</fullName>
        <ecNumber evidence="2">2.7.13.3</ecNumber>
    </recommendedName>
</protein>
<comment type="caution">
    <text evidence="7">The sequence shown here is derived from an EMBL/GenBank/DDBJ whole genome shotgun (WGS) entry which is preliminary data.</text>
</comment>
<dbReference type="SMART" id="SM00387">
    <property type="entry name" value="HATPase_c"/>
    <property type="match status" value="1"/>
</dbReference>
<dbReference type="Gene3D" id="1.10.287.130">
    <property type="match status" value="1"/>
</dbReference>
<dbReference type="Pfam" id="PF02518">
    <property type="entry name" value="HATPase_c"/>
    <property type="match status" value="1"/>
</dbReference>
<dbReference type="EC" id="2.7.13.3" evidence="2"/>
<evidence type="ECO:0000256" key="1">
    <source>
        <dbReference type="ARBA" id="ARBA00000085"/>
    </source>
</evidence>
<dbReference type="CDD" id="cd00082">
    <property type="entry name" value="HisKA"/>
    <property type="match status" value="1"/>
</dbReference>
<dbReference type="PANTHER" id="PTHR43047">
    <property type="entry name" value="TWO-COMPONENT HISTIDINE PROTEIN KINASE"/>
    <property type="match status" value="1"/>
</dbReference>
<feature type="non-terminal residue" evidence="7">
    <location>
        <position position="347"/>
    </location>
</feature>
<evidence type="ECO:0000259" key="6">
    <source>
        <dbReference type="PROSITE" id="PS50109"/>
    </source>
</evidence>
<dbReference type="InterPro" id="IPR036890">
    <property type="entry name" value="HATPase_C_sf"/>
</dbReference>
<keyword evidence="3" id="KW-0597">Phosphoprotein</keyword>
<dbReference type="GO" id="GO:0009927">
    <property type="term" value="F:histidine phosphotransfer kinase activity"/>
    <property type="evidence" value="ECO:0007669"/>
    <property type="project" value="TreeGrafter"/>
</dbReference>
<reference evidence="7 8" key="1">
    <citation type="submission" date="2024-03" db="EMBL/GenBank/DDBJ databases">
        <title>The Acrasis kona genome and developmental transcriptomes reveal deep origins of eukaryotic multicellular pathways.</title>
        <authorList>
            <person name="Sheikh S."/>
            <person name="Fu C.-J."/>
            <person name="Brown M.W."/>
            <person name="Baldauf S.L."/>
        </authorList>
    </citation>
    <scope>NUCLEOTIDE SEQUENCE [LARGE SCALE GENOMIC DNA]</scope>
    <source>
        <strain evidence="7 8">ATCC MYA-3509</strain>
    </source>
</reference>
<keyword evidence="4" id="KW-0808">Transferase</keyword>
<dbReference type="Gene3D" id="3.30.565.10">
    <property type="entry name" value="Histidine kinase-like ATPase, C-terminal domain"/>
    <property type="match status" value="1"/>
</dbReference>
<evidence type="ECO:0000256" key="4">
    <source>
        <dbReference type="ARBA" id="ARBA00022679"/>
    </source>
</evidence>
<evidence type="ECO:0000313" key="8">
    <source>
        <dbReference type="Proteomes" id="UP001431209"/>
    </source>
</evidence>
<dbReference type="GO" id="GO:0005886">
    <property type="term" value="C:plasma membrane"/>
    <property type="evidence" value="ECO:0007669"/>
    <property type="project" value="TreeGrafter"/>
</dbReference>
<dbReference type="Proteomes" id="UP001431209">
    <property type="component" value="Unassembled WGS sequence"/>
</dbReference>
<dbReference type="InterPro" id="IPR005467">
    <property type="entry name" value="His_kinase_dom"/>
</dbReference>
<proteinExistence type="predicted"/>
<dbReference type="SUPFAM" id="SSF47384">
    <property type="entry name" value="Homodimeric domain of signal transducing histidine kinase"/>
    <property type="match status" value="1"/>
</dbReference>
<dbReference type="FunFam" id="3.30.565.10:FF:000010">
    <property type="entry name" value="Sensor histidine kinase RcsC"/>
    <property type="match status" value="1"/>
</dbReference>
<dbReference type="SUPFAM" id="SSF55874">
    <property type="entry name" value="ATPase domain of HSP90 chaperone/DNA topoisomerase II/histidine kinase"/>
    <property type="match status" value="1"/>
</dbReference>
<keyword evidence="5" id="KW-0418">Kinase</keyword>
<gene>
    <name evidence="7" type="ORF">AKO1_000115</name>
</gene>
<dbReference type="PROSITE" id="PS50109">
    <property type="entry name" value="HIS_KIN"/>
    <property type="match status" value="1"/>
</dbReference>
<evidence type="ECO:0000313" key="7">
    <source>
        <dbReference type="EMBL" id="KAL0478423.1"/>
    </source>
</evidence>
<accession>A0AAW2YNE8</accession>